<reference evidence="1" key="1">
    <citation type="journal article" date="2025" name="Int. J. Syst. Evol. Microbiol.">
        <title>Inconstantimicrobium mannanitabidum sp. nov., a novel member of the family Clostridiaceae isolated from anoxic soil under the treatment of reductive soil disinfestation.</title>
        <authorList>
            <person name="Ueki A."/>
            <person name="Tonouchi A."/>
            <person name="Honma S."/>
            <person name="Kaku N."/>
            <person name="Ueki K."/>
        </authorList>
    </citation>
    <scope>NUCLEOTIDE SEQUENCE</scope>
    <source>
        <strain evidence="1">TW13</strain>
    </source>
</reference>
<proteinExistence type="predicted"/>
<accession>A0ACB5R6X8</accession>
<gene>
    <name evidence="1" type="ORF">rsdtw13_00090</name>
</gene>
<dbReference type="EMBL" id="BROD01000001">
    <property type="protein sequence ID" value="GKX64751.1"/>
    <property type="molecule type" value="Genomic_DNA"/>
</dbReference>
<organism evidence="1 2">
    <name type="scientific">Inconstantimicrobium mannanitabidum</name>
    <dbReference type="NCBI Taxonomy" id="1604901"/>
    <lineage>
        <taxon>Bacteria</taxon>
        <taxon>Bacillati</taxon>
        <taxon>Bacillota</taxon>
        <taxon>Clostridia</taxon>
        <taxon>Eubacteriales</taxon>
        <taxon>Clostridiaceae</taxon>
        <taxon>Inconstantimicrobium</taxon>
    </lineage>
</organism>
<dbReference type="Proteomes" id="UP001058074">
    <property type="component" value="Unassembled WGS sequence"/>
</dbReference>
<name>A0ACB5R6X8_9CLOT</name>
<evidence type="ECO:0000313" key="1">
    <source>
        <dbReference type="EMBL" id="GKX64751.1"/>
    </source>
</evidence>
<protein>
    <submittedName>
        <fullName evidence="1">Uncharacterized protein</fullName>
    </submittedName>
</protein>
<keyword evidence="2" id="KW-1185">Reference proteome</keyword>
<comment type="caution">
    <text evidence="1">The sequence shown here is derived from an EMBL/GenBank/DDBJ whole genome shotgun (WGS) entry which is preliminary data.</text>
</comment>
<evidence type="ECO:0000313" key="2">
    <source>
        <dbReference type="Proteomes" id="UP001058074"/>
    </source>
</evidence>
<sequence>MNFISENLILIIIGVVLFYAVFKFLKGVIKLIIAIILALTVGVSCYNLLISHKSLSYEINRYKTDFSYISQMKDITVEAKADVDKIKQGQNVKENINDIVALRDKANKLDHSSDIDFIHKKYIGAMDDIIVATKGYSTAKNATQEIDKASKSLEISLKDIF</sequence>